<dbReference type="GO" id="GO:0017148">
    <property type="term" value="P:negative regulation of translation"/>
    <property type="evidence" value="ECO:0007669"/>
    <property type="project" value="InterPro"/>
</dbReference>
<evidence type="ECO:0000313" key="5">
    <source>
        <dbReference type="EMBL" id="KAK1421140.1"/>
    </source>
</evidence>
<feature type="domain" description="Peptidase C1A papain C-terminal" evidence="2">
    <location>
        <begin position="60"/>
        <end position="254"/>
    </location>
</feature>
<evidence type="ECO:0000256" key="1">
    <source>
        <dbReference type="SAM" id="SignalP"/>
    </source>
</evidence>
<dbReference type="Pfam" id="PF16418">
    <property type="entry name" value="CNOT1_HEAT"/>
    <property type="match status" value="1"/>
</dbReference>
<sequence length="809" mass="92060">MFLFVLAVLCFGRDEVHVLIRPTKPDRCDFRSEREEDRMEWKDDLENEVGVVHSVADCYTEVWDQEDAPLCLAFAATHMLTILWRRRHEKYKNIILSPQRIIDARCRCMKGLRGLLMEGLHTLKDQQFSRLRKVESEDLTDRKYNVGNLIHYTGQESIVKELVKNFLKDEHPVLASTIMMSQISIKAARDATETNPCVRQTPNAHGRVHMCTRHAVVITGICIVGVEPLTINVQIKNSWGVRWGISGHTWVTSEFIESIQIPDMRITSRDSESKLNNNRSAVLDAIESSNPLHNSMNIWTYYMDLVSSVPKVCAGRFKESSETREQSIIECMIVNLVEKYNVYNKYPDKQPKLASALFDSKIFVFGTKALEKYEGRLIEWHLHPELVSFTERDLTRSSAGHPDSYVAAYNQQHHNSISQPDVTLQQSYLDVTTSSCMKPNSTTSLGCSTLIISLSLIQFDEDSGFILAPVLSDELQDSELLRNMDFFSEANENEFVAILAEVEKENNMADRLKELGYKGTLHVSLCKGRHVRGALHDIIENLDHEGFYVPGEAAFSLLISCYKQASQDPSPLSAVWGNVWRNNEGHLSSLKYAISVPPEVFMFAHCNRQLANVDAVKSFILVMPIMHGSALIYWRSFCLCQLAERGLAKSVQALLEYPLKHCPEVLPCWMAHVNTPYDLLQHEATLAVVPWILKDPSVGGILLHLWHVNQPFLLTALNDALNMDSENITRILGHELKIISPVLDMVPMFLGIRLAALVSRKQFRELEQWLSSNVSTYKDTLFEECLRFLKEVEFGAQESSNRLHDSGNF</sequence>
<dbReference type="InterPro" id="IPR038535">
    <property type="entry name" value="CNOT1_TTP_bind_sf"/>
</dbReference>
<comment type="caution">
    <text evidence="5">The sequence shown here is derived from an EMBL/GenBank/DDBJ whole genome shotgun (WGS) entry which is preliminary data.</text>
</comment>
<dbReference type="EMBL" id="JAUHHV010000006">
    <property type="protein sequence ID" value="KAK1421140.1"/>
    <property type="molecule type" value="Genomic_DNA"/>
</dbReference>
<dbReference type="AlphaFoldDB" id="A0AAD8NM65"/>
<feature type="domain" description="CCR4-NOT transcription complex subunit 1 HEAT repeat" evidence="4">
    <location>
        <begin position="691"/>
        <end position="793"/>
    </location>
</feature>
<dbReference type="GO" id="GO:0060090">
    <property type="term" value="F:molecular adaptor activity"/>
    <property type="evidence" value="ECO:0007669"/>
    <property type="project" value="TreeGrafter"/>
</dbReference>
<accession>A0AAD8NM65</accession>
<dbReference type="PANTHER" id="PTHR13162">
    <property type="entry name" value="CCR4-NOT TRANSCRIPTION COMPLEX"/>
    <property type="match status" value="1"/>
</dbReference>
<dbReference type="GO" id="GO:0006508">
    <property type="term" value="P:proteolysis"/>
    <property type="evidence" value="ECO:0007669"/>
    <property type="project" value="InterPro"/>
</dbReference>
<feature type="domain" description="CCR4-NOT transcription complex subunit 1 TTP binding" evidence="3">
    <location>
        <begin position="316"/>
        <end position="358"/>
    </location>
</feature>
<dbReference type="InterPro" id="IPR000668">
    <property type="entry name" value="Peptidase_C1A_C"/>
</dbReference>
<dbReference type="SUPFAM" id="SSF54001">
    <property type="entry name" value="Cysteine proteinases"/>
    <property type="match status" value="1"/>
</dbReference>
<dbReference type="GO" id="GO:0030015">
    <property type="term" value="C:CCR4-NOT core complex"/>
    <property type="evidence" value="ECO:0007669"/>
    <property type="project" value="InterPro"/>
</dbReference>
<dbReference type="GO" id="GO:0000288">
    <property type="term" value="P:nuclear-transcribed mRNA catabolic process, deadenylation-dependent decay"/>
    <property type="evidence" value="ECO:0007669"/>
    <property type="project" value="TreeGrafter"/>
</dbReference>
<dbReference type="Pfam" id="PF16417">
    <property type="entry name" value="CNOT1_TTP_bind"/>
    <property type="match status" value="1"/>
</dbReference>
<name>A0AAD8NM65_TARER</name>
<evidence type="ECO:0008006" key="7">
    <source>
        <dbReference type="Google" id="ProtNLM"/>
    </source>
</evidence>
<reference evidence="5" key="1">
    <citation type="journal article" date="2023" name="bioRxiv">
        <title>Improved chromosome-level genome assembly for marigold (Tagetes erecta).</title>
        <authorList>
            <person name="Jiang F."/>
            <person name="Yuan L."/>
            <person name="Wang S."/>
            <person name="Wang H."/>
            <person name="Xu D."/>
            <person name="Wang A."/>
            <person name="Fan W."/>
        </authorList>
    </citation>
    <scope>NUCLEOTIDE SEQUENCE</scope>
    <source>
        <strain evidence="5">WSJ</strain>
        <tissue evidence="5">Leaf</tissue>
    </source>
</reference>
<dbReference type="InterPro" id="IPR038765">
    <property type="entry name" value="Papain-like_cys_pep_sf"/>
</dbReference>
<dbReference type="InterPro" id="IPR032194">
    <property type="entry name" value="CNOT1_HEAT"/>
</dbReference>
<dbReference type="InterPro" id="IPR032193">
    <property type="entry name" value="CNOT1_TTP_bind"/>
</dbReference>
<evidence type="ECO:0000259" key="2">
    <source>
        <dbReference type="Pfam" id="PF00112"/>
    </source>
</evidence>
<keyword evidence="1" id="KW-0732">Signal</keyword>
<gene>
    <name evidence="5" type="ORF">QVD17_23261</name>
</gene>
<feature type="signal peptide" evidence="1">
    <location>
        <begin position="1"/>
        <end position="18"/>
    </location>
</feature>
<dbReference type="GO" id="GO:0000932">
    <property type="term" value="C:P-body"/>
    <property type="evidence" value="ECO:0007669"/>
    <property type="project" value="TreeGrafter"/>
</dbReference>
<organism evidence="5 6">
    <name type="scientific">Tagetes erecta</name>
    <name type="common">African marigold</name>
    <dbReference type="NCBI Taxonomy" id="13708"/>
    <lineage>
        <taxon>Eukaryota</taxon>
        <taxon>Viridiplantae</taxon>
        <taxon>Streptophyta</taxon>
        <taxon>Embryophyta</taxon>
        <taxon>Tracheophyta</taxon>
        <taxon>Spermatophyta</taxon>
        <taxon>Magnoliopsida</taxon>
        <taxon>eudicotyledons</taxon>
        <taxon>Gunneridae</taxon>
        <taxon>Pentapetalae</taxon>
        <taxon>asterids</taxon>
        <taxon>campanulids</taxon>
        <taxon>Asterales</taxon>
        <taxon>Asteraceae</taxon>
        <taxon>Asteroideae</taxon>
        <taxon>Heliantheae alliance</taxon>
        <taxon>Tageteae</taxon>
        <taxon>Tagetes</taxon>
    </lineage>
</organism>
<dbReference type="PANTHER" id="PTHR13162:SF8">
    <property type="entry name" value="CCR4-NOT TRANSCRIPTION COMPLEX SUBUNIT 1"/>
    <property type="match status" value="1"/>
</dbReference>
<dbReference type="InterPro" id="IPR040398">
    <property type="entry name" value="Not1"/>
</dbReference>
<dbReference type="Gene3D" id="1.25.40.840">
    <property type="entry name" value="CCR4-NOT transcription complex subunit 1 TTP binding domain"/>
    <property type="match status" value="1"/>
</dbReference>
<keyword evidence="6" id="KW-1185">Reference proteome</keyword>
<evidence type="ECO:0000259" key="4">
    <source>
        <dbReference type="Pfam" id="PF16418"/>
    </source>
</evidence>
<proteinExistence type="predicted"/>
<evidence type="ECO:0000259" key="3">
    <source>
        <dbReference type="Pfam" id="PF16417"/>
    </source>
</evidence>
<dbReference type="GO" id="GO:0008234">
    <property type="term" value="F:cysteine-type peptidase activity"/>
    <property type="evidence" value="ECO:0007669"/>
    <property type="project" value="InterPro"/>
</dbReference>
<dbReference type="Gene3D" id="3.90.70.10">
    <property type="entry name" value="Cysteine proteinases"/>
    <property type="match status" value="1"/>
</dbReference>
<dbReference type="Proteomes" id="UP001229421">
    <property type="component" value="Unassembled WGS sequence"/>
</dbReference>
<dbReference type="Pfam" id="PF00112">
    <property type="entry name" value="Peptidase_C1"/>
    <property type="match status" value="1"/>
</dbReference>
<evidence type="ECO:0000313" key="6">
    <source>
        <dbReference type="Proteomes" id="UP001229421"/>
    </source>
</evidence>
<protein>
    <recommendedName>
        <fullName evidence="7">Peptidase C1A papain C-terminal domain-containing protein</fullName>
    </recommendedName>
</protein>
<feature type="chain" id="PRO_5042043073" description="Peptidase C1A papain C-terminal domain-containing protein" evidence="1">
    <location>
        <begin position="19"/>
        <end position="809"/>
    </location>
</feature>